<dbReference type="Proteomes" id="UP000284334">
    <property type="component" value="Segment"/>
</dbReference>
<feature type="domain" description="NTP pyrophosphohydrolase MazG-like" evidence="1">
    <location>
        <begin position="30"/>
        <end position="102"/>
    </location>
</feature>
<proteinExistence type="predicted"/>
<dbReference type="InterPro" id="IPR004518">
    <property type="entry name" value="MazG-like_dom"/>
</dbReference>
<dbReference type="CDD" id="cd11541">
    <property type="entry name" value="NTP-PPase_u4"/>
    <property type="match status" value="1"/>
</dbReference>
<protein>
    <submittedName>
        <fullName evidence="2">MazG-like nucleotide pyrophosphohydrolase</fullName>
    </submittedName>
</protein>
<dbReference type="KEGG" id="vg:55612754"/>
<sequence length="113" mass="12342">MSMNQYQDFTLDTAMYPGAGEGDLQAILYTTLGLAGEAGEIPNKVKKILRDDNGVLTEEKRKAILDEVGDVLWYAARLAHELGARLGDIAEANVDKLDDRANRGVIQGSGDYR</sequence>
<gene>
    <name evidence="2" type="primary">63</name>
    <name evidence="2" type="ORF">SEA_GILSON_63</name>
</gene>
<dbReference type="PIRSF" id="PIRSF006639">
    <property type="entry name" value="UCP006639_pph"/>
    <property type="match status" value="1"/>
</dbReference>
<dbReference type="Gene3D" id="1.10.287.1080">
    <property type="entry name" value="MazG-like"/>
    <property type="match status" value="1"/>
</dbReference>
<keyword evidence="3" id="KW-1185">Reference proteome</keyword>
<accession>A0A3T0ICM2</accession>
<dbReference type="SUPFAM" id="SSF101386">
    <property type="entry name" value="all-alpha NTP pyrophosphatases"/>
    <property type="match status" value="1"/>
</dbReference>
<dbReference type="EMBL" id="MK061412">
    <property type="protein sequence ID" value="AZU97141.1"/>
    <property type="molecule type" value="Genomic_DNA"/>
</dbReference>
<evidence type="ECO:0000259" key="1">
    <source>
        <dbReference type="Pfam" id="PF03819"/>
    </source>
</evidence>
<evidence type="ECO:0000313" key="2">
    <source>
        <dbReference type="EMBL" id="AZU97141.1"/>
    </source>
</evidence>
<dbReference type="Pfam" id="PF03819">
    <property type="entry name" value="MazG"/>
    <property type="match status" value="1"/>
</dbReference>
<reference evidence="2 3" key="1">
    <citation type="submission" date="2018-10" db="EMBL/GenBank/DDBJ databases">
        <authorList>
            <person name="Soria N.A."/>
            <person name="Batley M.G."/>
            <person name="Hanafy A."/>
            <person name="Singh N."/>
            <person name="Shaffer C.D."/>
            <person name="Weston-Hafer K.A."/>
            <person name="Russell D.A."/>
            <person name="Pope W.H."/>
            <person name="Jacobs-Sera D."/>
            <person name="Hendrix R.W."/>
            <person name="Hatfull G.F."/>
        </authorList>
    </citation>
    <scope>NUCLEOTIDE SEQUENCE [LARGE SCALE GENOMIC DNA]</scope>
</reference>
<dbReference type="InterPro" id="IPR011379">
    <property type="entry name" value="MazG-related_GP37"/>
</dbReference>
<dbReference type="GeneID" id="55612754"/>
<name>A0A3T0ICM2_9CAUD</name>
<organism evidence="2 3">
    <name type="scientific">Streptomyces phage Gilson</name>
    <dbReference type="NCBI Taxonomy" id="2488789"/>
    <lineage>
        <taxon>Viruses</taxon>
        <taxon>Duplodnaviria</taxon>
        <taxon>Heunggongvirae</taxon>
        <taxon>Uroviricota</taxon>
        <taxon>Caudoviricetes</taxon>
        <taxon>Stanwilliamsviridae</taxon>
        <taxon>Loccivirinae</taxon>
        <taxon>Gilsonvirus</taxon>
        <taxon>Gilsonvirus gilson</taxon>
    </lineage>
</organism>
<evidence type="ECO:0000313" key="3">
    <source>
        <dbReference type="Proteomes" id="UP000284334"/>
    </source>
</evidence>
<dbReference type="RefSeq" id="YP_009842526.1">
    <property type="nucleotide sequence ID" value="NC_048742.1"/>
</dbReference>